<feature type="domain" description="RanBD1" evidence="2">
    <location>
        <begin position="130"/>
        <end position="205"/>
    </location>
</feature>
<evidence type="ECO:0000256" key="1">
    <source>
        <dbReference type="SAM" id="MobiDB-lite"/>
    </source>
</evidence>
<feature type="region of interest" description="Disordered" evidence="1">
    <location>
        <begin position="1"/>
        <end position="33"/>
    </location>
</feature>
<comment type="caution">
    <text evidence="3">The sequence shown here is derived from an EMBL/GenBank/DDBJ whole genome shotgun (WGS) entry which is preliminary data.</text>
</comment>
<organism evidence="3 4">
    <name type="scientific">Durusdinium trenchii</name>
    <dbReference type="NCBI Taxonomy" id="1381693"/>
    <lineage>
        <taxon>Eukaryota</taxon>
        <taxon>Sar</taxon>
        <taxon>Alveolata</taxon>
        <taxon>Dinophyceae</taxon>
        <taxon>Suessiales</taxon>
        <taxon>Symbiodiniaceae</taxon>
        <taxon>Durusdinium</taxon>
    </lineage>
</organism>
<dbReference type="SMART" id="SM00160">
    <property type="entry name" value="RanBD"/>
    <property type="match status" value="1"/>
</dbReference>
<evidence type="ECO:0000313" key="4">
    <source>
        <dbReference type="Proteomes" id="UP001642464"/>
    </source>
</evidence>
<dbReference type="EMBL" id="CAXAMM010013047">
    <property type="protein sequence ID" value="CAK9030317.1"/>
    <property type="molecule type" value="Genomic_DNA"/>
</dbReference>
<dbReference type="Proteomes" id="UP001642464">
    <property type="component" value="Unassembled WGS sequence"/>
</dbReference>
<evidence type="ECO:0000313" key="3">
    <source>
        <dbReference type="EMBL" id="CAK9030317.1"/>
    </source>
</evidence>
<keyword evidence="4" id="KW-1185">Reference proteome</keyword>
<feature type="compositionally biased region" description="Acidic residues" evidence="1">
    <location>
        <begin position="104"/>
        <end position="134"/>
    </location>
</feature>
<dbReference type="InterPro" id="IPR000156">
    <property type="entry name" value="Ran_bind_dom"/>
</dbReference>
<sequence length="347" mass="37160">MKRPASELERVSQTEPELAGDAGDAGCESNPFAGISLFQSGASSLVSSTTGFPSNGTMTESGNPFMGLSLFSSPTSGKLFTAAVTTLQQKPPGDAGDQPKADCEAAEVAEAAEDAANEADDGESAGDEPTGEEDEEVIFRADCKLWKLVKLEDGKAEGWRWQERGCGIVHINRHKTSGAGRLVMRMRGVLKLLLNTPIFPTTRYEKVGQKSVRFVGVDTEESQSCHGEGTTWCCEGPEQEVGRCRTATATATTTTTMKMTATWKIQLLLLLPLLLVASSGARASPAIYDIQDTYTLQSTNIERKDLVQKGVARPGRVKYAGRFQVCRVIGFGVWVCCFASSPGSQGK</sequence>
<feature type="compositionally biased region" description="Basic and acidic residues" evidence="1">
    <location>
        <begin position="1"/>
        <end position="12"/>
    </location>
</feature>
<feature type="region of interest" description="Disordered" evidence="1">
    <location>
        <begin position="88"/>
        <end position="134"/>
    </location>
</feature>
<dbReference type="PANTHER" id="PTHR23138">
    <property type="entry name" value="RAN BINDING PROTEIN"/>
    <property type="match status" value="1"/>
</dbReference>
<gene>
    <name evidence="3" type="ORF">SCF082_LOCUS19175</name>
</gene>
<dbReference type="Pfam" id="PF00638">
    <property type="entry name" value="Ran_BP1"/>
    <property type="match status" value="1"/>
</dbReference>
<reference evidence="3 4" key="1">
    <citation type="submission" date="2024-02" db="EMBL/GenBank/DDBJ databases">
        <authorList>
            <person name="Chen Y."/>
            <person name="Shah S."/>
            <person name="Dougan E. K."/>
            <person name="Thang M."/>
            <person name="Chan C."/>
        </authorList>
    </citation>
    <scope>NUCLEOTIDE SEQUENCE [LARGE SCALE GENOMIC DNA]</scope>
</reference>
<dbReference type="SUPFAM" id="SSF50729">
    <property type="entry name" value="PH domain-like"/>
    <property type="match status" value="1"/>
</dbReference>
<dbReference type="InterPro" id="IPR011993">
    <property type="entry name" value="PH-like_dom_sf"/>
</dbReference>
<proteinExistence type="predicted"/>
<dbReference type="InterPro" id="IPR045255">
    <property type="entry name" value="RanBP1-like"/>
</dbReference>
<evidence type="ECO:0000259" key="2">
    <source>
        <dbReference type="PROSITE" id="PS50196"/>
    </source>
</evidence>
<dbReference type="PROSITE" id="PS50196">
    <property type="entry name" value="RANBD1"/>
    <property type="match status" value="1"/>
</dbReference>
<protein>
    <recommendedName>
        <fullName evidence="2">RanBD1 domain-containing protein</fullName>
    </recommendedName>
</protein>
<name>A0ABP0KUU7_9DINO</name>
<dbReference type="Gene3D" id="2.30.29.30">
    <property type="entry name" value="Pleckstrin-homology domain (PH domain)/Phosphotyrosine-binding domain (PTB)"/>
    <property type="match status" value="1"/>
</dbReference>
<accession>A0ABP0KUU7</accession>